<dbReference type="InterPro" id="IPR008211">
    <property type="entry name" value="Laminin_N"/>
</dbReference>
<reference evidence="12 13" key="1">
    <citation type="journal article" date="2019" name="Sci. Data">
        <title>Hybrid genome assembly and annotation of Danionella translucida.</title>
        <authorList>
            <person name="Kadobianskyi M."/>
            <person name="Schulze L."/>
            <person name="Schuelke M."/>
            <person name="Judkewitz B."/>
        </authorList>
    </citation>
    <scope>NUCLEOTIDE SEQUENCE [LARGE SCALE GENOMIC DNA]</scope>
    <source>
        <strain evidence="12 13">Bolton</strain>
    </source>
</reference>
<dbReference type="GO" id="GO:0007411">
    <property type="term" value="P:axon guidance"/>
    <property type="evidence" value="ECO:0007669"/>
    <property type="project" value="TreeGrafter"/>
</dbReference>
<keyword evidence="13" id="KW-1185">Reference proteome</keyword>
<dbReference type="Gene3D" id="2.40.50.120">
    <property type="match status" value="1"/>
</dbReference>
<dbReference type="FunFam" id="2.10.25.10:FF:000082">
    <property type="entry name" value="Laminin subunit alpha 1"/>
    <property type="match status" value="1"/>
</dbReference>
<dbReference type="Proteomes" id="UP000316079">
    <property type="component" value="Unassembled WGS sequence"/>
</dbReference>
<dbReference type="InterPro" id="IPR018933">
    <property type="entry name" value="Netrin_module_non-TIMP"/>
</dbReference>
<dbReference type="SMART" id="SM00136">
    <property type="entry name" value="LamNT"/>
    <property type="match status" value="1"/>
</dbReference>
<dbReference type="GO" id="GO:0009887">
    <property type="term" value="P:animal organ morphogenesis"/>
    <property type="evidence" value="ECO:0007669"/>
    <property type="project" value="TreeGrafter"/>
</dbReference>
<dbReference type="Gene3D" id="2.10.25.10">
    <property type="entry name" value="Laminin"/>
    <property type="match status" value="2"/>
</dbReference>
<dbReference type="Pfam" id="PF00053">
    <property type="entry name" value="EGF_laminin"/>
    <property type="match status" value="3"/>
</dbReference>
<dbReference type="PROSITE" id="PS50189">
    <property type="entry name" value="NTR"/>
    <property type="match status" value="1"/>
</dbReference>
<sequence>MVTMQLPGRCLMVAALLIHVPHPVCSGCENRVCNPRMGNLAAGRAIQTLSQCGSASPEHFCMVKADSCVLHCEVCDASTIRRAHPPSSMTDSPFKPPLTWWQSAQGVTMETLQLDLEVEFYFTHLIIIFRSPRPGSMVIERSQDFGHTWSALMLYAHNCSEVFRLEDGDGCTQKYSTAKPCSNGEVIYRVLSPWEKLDPYSKDARSQLGITNLRIRLLQPQSCPCQAKQADAKTSVHYAIYDLILKGGCLCHGHADQCVPASGQQITSPQGKYLVHGKCLCRHRTAGDHCERCGNLYNDRPWKPANGLTGEANQCVAKLTLLLVASSASQSPINILSFYIQVDVCPWTTIPVEAVDYPGVCSFLDPVDYYNNSLSNILDTHAPLKTRTVSFTRSTPWYTKNLRDMKECKCNGHAESCRFDETLWLRSGRRSGGVCVCLHNTTGRHCQYCQSGFFRDPEKLPSAPDSCRPCTCNPVGSADCKAENGDCICKPGVAGPNCDQCMLGYWGFHEYGCMPCQCAGDCDPYTGDCMMRPDLDLNSSAEIHLFRTEELFSALTHPDKCTCKQQALGNGKMFCNAKHAYGKQHTLILCPDSPSVLIIGACIAAVKVRVLGAHDKGSHAEVDVKILKVLWDNTHIKLTRGVRTLYPESWTSRGCTCPVLFPGLEYLVIGQEDVRKARPVVNMKSVVKPWRVSLSRKVHQLLKTKCN</sequence>
<evidence type="ECO:0000256" key="2">
    <source>
        <dbReference type="ARBA" id="ARBA00022525"/>
    </source>
</evidence>
<feature type="domain" description="Laminin EGF-like" evidence="9">
    <location>
        <begin position="408"/>
        <end position="469"/>
    </location>
</feature>
<evidence type="ECO:0000256" key="6">
    <source>
        <dbReference type="ARBA" id="ARBA00023292"/>
    </source>
</evidence>
<dbReference type="PROSITE" id="PS51117">
    <property type="entry name" value="LAMININ_NTER"/>
    <property type="match status" value="1"/>
</dbReference>
<keyword evidence="6 7" id="KW-0424">Laminin EGF-like domain</keyword>
<dbReference type="PROSITE" id="PS50027">
    <property type="entry name" value="EGF_LAM_2"/>
    <property type="match status" value="2"/>
</dbReference>
<dbReference type="InterPro" id="IPR008993">
    <property type="entry name" value="TIMP-like_OB-fold"/>
</dbReference>
<keyword evidence="5" id="KW-0325">Glycoprotein</keyword>
<dbReference type="SUPFAM" id="SSF57196">
    <property type="entry name" value="EGF/Laminin"/>
    <property type="match status" value="3"/>
</dbReference>
<dbReference type="Gene3D" id="2.60.120.260">
    <property type="entry name" value="Galactose-binding domain-like"/>
    <property type="match status" value="1"/>
</dbReference>
<dbReference type="InterPro" id="IPR001134">
    <property type="entry name" value="Netrin_domain"/>
</dbReference>
<evidence type="ECO:0000256" key="5">
    <source>
        <dbReference type="ARBA" id="ARBA00023180"/>
    </source>
</evidence>
<feature type="signal peptide" evidence="8">
    <location>
        <begin position="1"/>
        <end position="26"/>
    </location>
</feature>
<dbReference type="GO" id="GO:0043256">
    <property type="term" value="C:laminin complex"/>
    <property type="evidence" value="ECO:0007669"/>
    <property type="project" value="TreeGrafter"/>
</dbReference>
<dbReference type="EMBL" id="SRMA01026977">
    <property type="protein sequence ID" value="TRY64677.1"/>
    <property type="molecule type" value="Genomic_DNA"/>
</dbReference>
<evidence type="ECO:0000259" key="10">
    <source>
        <dbReference type="PROSITE" id="PS50189"/>
    </source>
</evidence>
<dbReference type="GO" id="GO:0016477">
    <property type="term" value="P:cell migration"/>
    <property type="evidence" value="ECO:0007669"/>
    <property type="project" value="TreeGrafter"/>
</dbReference>
<comment type="caution">
    <text evidence="12">The sequence shown here is derived from an EMBL/GenBank/DDBJ whole genome shotgun (WGS) entry which is preliminary data.</text>
</comment>
<keyword evidence="3 8" id="KW-0732">Signal</keyword>
<feature type="disulfide bond" evidence="7">
    <location>
        <begin position="437"/>
        <end position="446"/>
    </location>
</feature>
<dbReference type="SUPFAM" id="SSF50242">
    <property type="entry name" value="TIMP-like"/>
    <property type="match status" value="1"/>
</dbReference>
<dbReference type="SMART" id="SM00180">
    <property type="entry name" value="EGF_Lam"/>
    <property type="match status" value="3"/>
</dbReference>
<comment type="subcellular location">
    <subcellularLocation>
        <location evidence="1">Secreted</location>
    </subcellularLocation>
</comment>
<dbReference type="CDD" id="cd00055">
    <property type="entry name" value="EGF_Lam"/>
    <property type="match status" value="3"/>
</dbReference>
<evidence type="ECO:0000313" key="12">
    <source>
        <dbReference type="EMBL" id="TRY64677.1"/>
    </source>
</evidence>
<organism evidence="12 13">
    <name type="scientific">Danionella cerebrum</name>
    <dbReference type="NCBI Taxonomy" id="2873325"/>
    <lineage>
        <taxon>Eukaryota</taxon>
        <taxon>Metazoa</taxon>
        <taxon>Chordata</taxon>
        <taxon>Craniata</taxon>
        <taxon>Vertebrata</taxon>
        <taxon>Euteleostomi</taxon>
        <taxon>Actinopterygii</taxon>
        <taxon>Neopterygii</taxon>
        <taxon>Teleostei</taxon>
        <taxon>Ostariophysi</taxon>
        <taxon>Cypriniformes</taxon>
        <taxon>Danionidae</taxon>
        <taxon>Danioninae</taxon>
        <taxon>Danionella</taxon>
    </lineage>
</organism>
<dbReference type="GO" id="GO:0005576">
    <property type="term" value="C:extracellular region"/>
    <property type="evidence" value="ECO:0007669"/>
    <property type="project" value="UniProtKB-SubCell"/>
</dbReference>
<gene>
    <name evidence="12" type="ORF">DNTS_006385</name>
</gene>
<evidence type="ECO:0000256" key="7">
    <source>
        <dbReference type="PROSITE-ProRule" id="PRU00460"/>
    </source>
</evidence>
<feature type="domain" description="NTR" evidence="10">
    <location>
        <begin position="561"/>
        <end position="706"/>
    </location>
</feature>
<dbReference type="PANTHER" id="PTHR10574">
    <property type="entry name" value="NETRIN/LAMININ-RELATED"/>
    <property type="match status" value="1"/>
</dbReference>
<feature type="domain" description="Laminin EGF-like" evidence="9">
    <location>
        <begin position="470"/>
        <end position="515"/>
    </location>
</feature>
<proteinExistence type="predicted"/>
<feature type="domain" description="Laminin N-terminal" evidence="11">
    <location>
        <begin position="29"/>
        <end position="248"/>
    </location>
</feature>
<dbReference type="OrthoDB" id="9855268at2759"/>
<dbReference type="GO" id="GO:0070831">
    <property type="term" value="P:basement membrane assembly"/>
    <property type="evidence" value="ECO:0007669"/>
    <property type="project" value="TreeGrafter"/>
</dbReference>
<dbReference type="Pfam" id="PF00055">
    <property type="entry name" value="Laminin_N"/>
    <property type="match status" value="1"/>
</dbReference>
<evidence type="ECO:0000259" key="9">
    <source>
        <dbReference type="PROSITE" id="PS50027"/>
    </source>
</evidence>
<dbReference type="Pfam" id="PF01759">
    <property type="entry name" value="NTR"/>
    <property type="match status" value="1"/>
</dbReference>
<dbReference type="STRING" id="623744.A0A553NGW0"/>
<dbReference type="SMART" id="SM00643">
    <property type="entry name" value="C345C"/>
    <property type="match status" value="1"/>
</dbReference>
<dbReference type="PROSITE" id="PS01248">
    <property type="entry name" value="EGF_LAM_1"/>
    <property type="match status" value="1"/>
</dbReference>
<feature type="disulfide bond" evidence="7">
    <location>
        <begin position="489"/>
        <end position="498"/>
    </location>
</feature>
<evidence type="ECO:0000256" key="1">
    <source>
        <dbReference type="ARBA" id="ARBA00004613"/>
    </source>
</evidence>
<dbReference type="AlphaFoldDB" id="A0A553NGW0"/>
<evidence type="ECO:0008006" key="14">
    <source>
        <dbReference type="Google" id="ProtNLM"/>
    </source>
</evidence>
<name>A0A553NGW0_9TELE</name>
<dbReference type="Gene3D" id="2.170.300.10">
    <property type="entry name" value="Tie2 ligand-binding domain superfamily"/>
    <property type="match status" value="1"/>
</dbReference>
<dbReference type="InterPro" id="IPR002049">
    <property type="entry name" value="LE_dom"/>
</dbReference>
<evidence type="ECO:0000256" key="4">
    <source>
        <dbReference type="ARBA" id="ARBA00023157"/>
    </source>
</evidence>
<evidence type="ECO:0000256" key="8">
    <source>
        <dbReference type="SAM" id="SignalP"/>
    </source>
</evidence>
<comment type="caution">
    <text evidence="7">Lacks conserved residue(s) required for the propagation of feature annotation.</text>
</comment>
<protein>
    <recommendedName>
        <fullName evidence="14">Netrin-1</fullName>
    </recommendedName>
</protein>
<keyword evidence="4 7" id="KW-1015">Disulfide bond</keyword>
<accession>A0A553NGW0</accession>
<dbReference type="FunFam" id="2.60.120.260:FF:000173">
    <property type="entry name" value="Netrin 4"/>
    <property type="match status" value="1"/>
</dbReference>
<dbReference type="PANTHER" id="PTHR10574:SF419">
    <property type="entry name" value="LAMININ SUBUNIT ALPHA-3-RELATED"/>
    <property type="match status" value="1"/>
</dbReference>
<dbReference type="GO" id="GO:0034446">
    <property type="term" value="P:substrate adhesion-dependent cell spreading"/>
    <property type="evidence" value="ECO:0007669"/>
    <property type="project" value="TreeGrafter"/>
</dbReference>
<dbReference type="InterPro" id="IPR050440">
    <property type="entry name" value="Laminin/Netrin_ECM"/>
</dbReference>
<evidence type="ECO:0000256" key="3">
    <source>
        <dbReference type="ARBA" id="ARBA00022729"/>
    </source>
</evidence>
<evidence type="ECO:0000259" key="11">
    <source>
        <dbReference type="PROSITE" id="PS51117"/>
    </source>
</evidence>
<dbReference type="GO" id="GO:0009888">
    <property type="term" value="P:tissue development"/>
    <property type="evidence" value="ECO:0007669"/>
    <property type="project" value="TreeGrafter"/>
</dbReference>
<keyword evidence="2" id="KW-0964">Secreted</keyword>
<evidence type="ECO:0000313" key="13">
    <source>
        <dbReference type="Proteomes" id="UP000316079"/>
    </source>
</evidence>
<feature type="chain" id="PRO_5021729270" description="Netrin-1" evidence="8">
    <location>
        <begin position="27"/>
        <end position="707"/>
    </location>
</feature>